<feature type="transmembrane region" description="Helical" evidence="5">
    <location>
        <begin position="132"/>
        <end position="155"/>
    </location>
</feature>
<name>A0A2M9ZW37_9LEPT</name>
<evidence type="ECO:0000313" key="7">
    <source>
        <dbReference type="EMBL" id="PJZ76191.1"/>
    </source>
</evidence>
<gene>
    <name evidence="5 7" type="primary">tatC</name>
    <name evidence="7" type="ORF">CH365_15320</name>
</gene>
<evidence type="ECO:0000256" key="2">
    <source>
        <dbReference type="ARBA" id="ARBA00022692"/>
    </source>
</evidence>
<dbReference type="PRINTS" id="PR01840">
    <property type="entry name" value="TATCFAMILY"/>
</dbReference>
<evidence type="ECO:0000256" key="1">
    <source>
        <dbReference type="ARBA" id="ARBA00004141"/>
    </source>
</evidence>
<dbReference type="Proteomes" id="UP000231843">
    <property type="component" value="Unassembled WGS sequence"/>
</dbReference>
<dbReference type="GO" id="GO:0065002">
    <property type="term" value="P:intracellular protein transmembrane transport"/>
    <property type="evidence" value="ECO:0007669"/>
    <property type="project" value="TreeGrafter"/>
</dbReference>
<dbReference type="InterPro" id="IPR002033">
    <property type="entry name" value="TatC"/>
</dbReference>
<keyword evidence="2 5" id="KW-0812">Transmembrane</keyword>
<comment type="subcellular location">
    <subcellularLocation>
        <location evidence="5">Cell membrane</location>
        <topology evidence="5">Multi-pass membrane protein</topology>
    </subcellularLocation>
    <subcellularLocation>
        <location evidence="1">Membrane</location>
        <topology evidence="1">Multi-pass membrane protein</topology>
    </subcellularLocation>
</comment>
<comment type="similarity">
    <text evidence="5">Belongs to the TatC family.</text>
</comment>
<dbReference type="HAMAP" id="MF_00902">
    <property type="entry name" value="TatC"/>
    <property type="match status" value="1"/>
</dbReference>
<dbReference type="GO" id="GO:0043953">
    <property type="term" value="P:protein transport by the Tat complex"/>
    <property type="evidence" value="ECO:0007669"/>
    <property type="project" value="UniProtKB-UniRule"/>
</dbReference>
<keyword evidence="5" id="KW-1003">Cell membrane</keyword>
<evidence type="ECO:0000313" key="8">
    <source>
        <dbReference type="Proteomes" id="UP000231843"/>
    </source>
</evidence>
<accession>A0A2M9ZW37</accession>
<dbReference type="OrthoDB" id="323869at2"/>
<dbReference type="NCBIfam" id="TIGR00945">
    <property type="entry name" value="tatC"/>
    <property type="match status" value="1"/>
</dbReference>
<evidence type="ECO:0000256" key="4">
    <source>
        <dbReference type="ARBA" id="ARBA00023136"/>
    </source>
</evidence>
<comment type="subunit">
    <text evidence="5">Forms a complex with TatA.</text>
</comment>
<dbReference type="PANTHER" id="PTHR30371:SF0">
    <property type="entry name" value="SEC-INDEPENDENT PROTEIN TRANSLOCASE PROTEIN TATC, CHLOROPLASTIC-RELATED"/>
    <property type="match status" value="1"/>
</dbReference>
<feature type="transmembrane region" description="Helical" evidence="5">
    <location>
        <begin position="223"/>
        <end position="238"/>
    </location>
</feature>
<evidence type="ECO:0000256" key="5">
    <source>
        <dbReference type="HAMAP-Rule" id="MF_00902"/>
    </source>
</evidence>
<evidence type="ECO:0000256" key="6">
    <source>
        <dbReference type="SAM" id="MobiDB-lite"/>
    </source>
</evidence>
<reference evidence="7 8" key="1">
    <citation type="submission" date="2017-07" db="EMBL/GenBank/DDBJ databases">
        <title>Leptospira spp. isolated from tropical soils.</title>
        <authorList>
            <person name="Thibeaux R."/>
            <person name="Iraola G."/>
            <person name="Ferres I."/>
            <person name="Bierque E."/>
            <person name="Girault D."/>
            <person name="Soupe-Gilbert M.-E."/>
            <person name="Picardeau M."/>
            <person name="Goarant C."/>
        </authorList>
    </citation>
    <scope>NUCLEOTIDE SEQUENCE [LARGE SCALE GENOMIC DNA]</scope>
    <source>
        <strain evidence="7 8">ES4-C-A1</strain>
    </source>
</reference>
<feature type="transmembrane region" description="Helical" evidence="5">
    <location>
        <begin position="96"/>
        <end position="120"/>
    </location>
</feature>
<dbReference type="GO" id="GO:0033281">
    <property type="term" value="C:TAT protein transport complex"/>
    <property type="evidence" value="ECO:0007669"/>
    <property type="project" value="UniProtKB-UniRule"/>
</dbReference>
<comment type="function">
    <text evidence="5">Part of the twin-arginine translocation (Tat) system that transports large folded proteins containing a characteristic twin-arginine motif in their signal peptide across membranes.</text>
</comment>
<keyword evidence="4 5" id="KW-0472">Membrane</keyword>
<dbReference type="EMBL" id="NPEA01000008">
    <property type="protein sequence ID" value="PJZ76191.1"/>
    <property type="molecule type" value="Genomic_DNA"/>
</dbReference>
<organism evidence="7 8">
    <name type="scientific">Leptospira neocaledonica</name>
    <dbReference type="NCBI Taxonomy" id="2023192"/>
    <lineage>
        <taxon>Bacteria</taxon>
        <taxon>Pseudomonadati</taxon>
        <taxon>Spirochaetota</taxon>
        <taxon>Spirochaetia</taxon>
        <taxon>Leptospirales</taxon>
        <taxon>Leptospiraceae</taxon>
        <taxon>Leptospira</taxon>
    </lineage>
</organism>
<dbReference type="PANTHER" id="PTHR30371">
    <property type="entry name" value="SEC-INDEPENDENT PROTEIN TRANSLOCASE PROTEIN TATC"/>
    <property type="match status" value="1"/>
</dbReference>
<feature type="region of interest" description="Disordered" evidence="6">
    <location>
        <begin position="1"/>
        <end position="25"/>
    </location>
</feature>
<dbReference type="RefSeq" id="WP_100769435.1">
    <property type="nucleotide sequence ID" value="NZ_NPEA01000008.1"/>
</dbReference>
<keyword evidence="8" id="KW-1185">Reference proteome</keyword>
<keyword evidence="5" id="KW-0813">Transport</keyword>
<comment type="caution">
    <text evidence="7">The sequence shown here is derived from an EMBL/GenBank/DDBJ whole genome shotgun (WGS) entry which is preliminary data.</text>
</comment>
<feature type="compositionally biased region" description="Polar residues" evidence="6">
    <location>
        <begin position="12"/>
        <end position="22"/>
    </location>
</feature>
<dbReference type="AlphaFoldDB" id="A0A2M9ZW37"/>
<keyword evidence="5" id="KW-0811">Translocation</keyword>
<dbReference type="Pfam" id="PF00902">
    <property type="entry name" value="TatC"/>
    <property type="match status" value="1"/>
</dbReference>
<feature type="transmembrane region" description="Helical" evidence="5">
    <location>
        <begin position="190"/>
        <end position="211"/>
    </location>
</feature>
<proteinExistence type="inferred from homology"/>
<keyword evidence="3 5" id="KW-1133">Transmembrane helix</keyword>
<feature type="transmembrane region" description="Helical" evidence="5">
    <location>
        <begin position="244"/>
        <end position="264"/>
    </location>
</feature>
<sequence length="267" mass="30260">MPSKKKSLSSSETKQPSISASEESLPHDREKFMTLGEHLEELRSVLIRSILVFTVFFVAALYFGEELHKIVIKPYKNILGESATFYQIKLMAPFMVYLRTGFMVSILITFPFALAFLWGFVSPALEPRAARLGKALIAFSTVLFWLGVWLCWAQAFESFLKIFLVTVRPLDIETRLPIDEYYDVFFNMHLIFGLSFQLPVIMVLLAAVGILKLSFLLKHWREAFIGIAFAAAVLSPGPDVISMLMLFVPLLVLFAISLVLIAIIERK</sequence>
<keyword evidence="5" id="KW-0653">Protein transport</keyword>
<evidence type="ECO:0000256" key="3">
    <source>
        <dbReference type="ARBA" id="ARBA00022989"/>
    </source>
</evidence>
<dbReference type="GO" id="GO:0009977">
    <property type="term" value="F:proton motive force dependent protein transmembrane transporter activity"/>
    <property type="evidence" value="ECO:0007669"/>
    <property type="project" value="TreeGrafter"/>
</dbReference>
<feature type="transmembrane region" description="Helical" evidence="5">
    <location>
        <begin position="45"/>
        <end position="64"/>
    </location>
</feature>
<protein>
    <recommendedName>
        <fullName evidence="5">Sec-independent protein translocase protein TatC</fullName>
    </recommendedName>
</protein>